<sequence length="277" mass="29744">MSKPIKTVSVCGCGWLGLPLAKHLVAKDYTVVGTKRSSLDAKALEQHGIQGVAFTLTERTSWTNTTELFGADALVVNIPPGRRTIEKDVFVANMKALIDAVKAGGTGQLILISTTSVYGELKGTITETTTPSPTTESGKAHVEIENYVFERFGDRGAVLRLSGLVGEDRHPARYLAGRSDIANGNDPVNLVHRDDCIAAICALIEKGVGGRAYHLCTAEHPTREAFYQWAAKSMGLVEPSFTPSDGSGKRIDATETLASLGLTPKYRSPYDMPLPKV</sequence>
<dbReference type="InterPro" id="IPR036291">
    <property type="entry name" value="NAD(P)-bd_dom_sf"/>
</dbReference>
<dbReference type="GO" id="GO:0005737">
    <property type="term" value="C:cytoplasm"/>
    <property type="evidence" value="ECO:0007669"/>
    <property type="project" value="TreeGrafter"/>
</dbReference>
<organism evidence="2 3">
    <name type="scientific">Enterovibrio coralii</name>
    <dbReference type="NCBI Taxonomy" id="294935"/>
    <lineage>
        <taxon>Bacteria</taxon>
        <taxon>Pseudomonadati</taxon>
        <taxon>Pseudomonadota</taxon>
        <taxon>Gammaproteobacteria</taxon>
        <taxon>Vibrionales</taxon>
        <taxon>Vibrionaceae</taxon>
        <taxon>Enterovibrio</taxon>
    </lineage>
</organism>
<evidence type="ECO:0000259" key="1">
    <source>
        <dbReference type="Pfam" id="PF01370"/>
    </source>
</evidence>
<protein>
    <submittedName>
        <fullName evidence="2">NAD(P)-dependent oxidoreductase</fullName>
    </submittedName>
</protein>
<dbReference type="SUPFAM" id="SSF51735">
    <property type="entry name" value="NAD(P)-binding Rossmann-fold domains"/>
    <property type="match status" value="1"/>
</dbReference>
<accession>A0A135I9T3</accession>
<dbReference type="EMBL" id="LNTY01000029">
    <property type="protein sequence ID" value="KXF82202.1"/>
    <property type="molecule type" value="Genomic_DNA"/>
</dbReference>
<comment type="caution">
    <text evidence="2">The sequence shown here is derived from an EMBL/GenBank/DDBJ whole genome shotgun (WGS) entry which is preliminary data.</text>
</comment>
<dbReference type="AlphaFoldDB" id="A0A135I9T3"/>
<dbReference type="OrthoDB" id="751203at2"/>
<feature type="domain" description="NAD-dependent epimerase/dehydratase" evidence="1">
    <location>
        <begin position="14"/>
        <end position="214"/>
    </location>
</feature>
<dbReference type="InterPro" id="IPR001509">
    <property type="entry name" value="Epimerase_deHydtase"/>
</dbReference>
<dbReference type="Gene3D" id="3.40.50.720">
    <property type="entry name" value="NAD(P)-binding Rossmann-like Domain"/>
    <property type="match status" value="1"/>
</dbReference>
<evidence type="ECO:0000313" key="2">
    <source>
        <dbReference type="EMBL" id="KXF82202.1"/>
    </source>
</evidence>
<dbReference type="RefSeq" id="WP_067414621.1">
    <property type="nucleotide sequence ID" value="NZ_LNTY01000029.1"/>
</dbReference>
<dbReference type="Proteomes" id="UP000070529">
    <property type="component" value="Unassembled WGS sequence"/>
</dbReference>
<gene>
    <name evidence="2" type="ORF">ATN88_17665</name>
</gene>
<name>A0A135I9T3_9GAMM</name>
<evidence type="ECO:0000313" key="3">
    <source>
        <dbReference type="Proteomes" id="UP000070529"/>
    </source>
</evidence>
<dbReference type="Pfam" id="PF01370">
    <property type="entry name" value="Epimerase"/>
    <property type="match status" value="1"/>
</dbReference>
<dbReference type="GO" id="GO:0004029">
    <property type="term" value="F:aldehyde dehydrogenase (NAD+) activity"/>
    <property type="evidence" value="ECO:0007669"/>
    <property type="project" value="TreeGrafter"/>
</dbReference>
<proteinExistence type="predicted"/>
<dbReference type="PANTHER" id="PTHR48079">
    <property type="entry name" value="PROTEIN YEEZ"/>
    <property type="match status" value="1"/>
</dbReference>
<reference evidence="2 3" key="1">
    <citation type="submission" date="2015-11" db="EMBL/GenBank/DDBJ databases">
        <title>Genomic Taxonomy of the Vibrionaceae.</title>
        <authorList>
            <person name="Gomez-Gil B."/>
            <person name="Enciso-Ibarra J."/>
        </authorList>
    </citation>
    <scope>NUCLEOTIDE SEQUENCE [LARGE SCALE GENOMIC DNA]</scope>
    <source>
        <strain evidence="2 3">CAIM 912</strain>
    </source>
</reference>
<dbReference type="PANTHER" id="PTHR48079:SF6">
    <property type="entry name" value="NAD(P)-BINDING DOMAIN-CONTAINING PROTEIN-RELATED"/>
    <property type="match status" value="1"/>
</dbReference>
<dbReference type="STRING" id="294935.ATN88_17665"/>
<dbReference type="InterPro" id="IPR051783">
    <property type="entry name" value="NAD(P)-dependent_oxidoreduct"/>
</dbReference>
<keyword evidence="3" id="KW-1185">Reference proteome</keyword>